<proteinExistence type="predicted"/>
<dbReference type="AlphaFoldDB" id="A0A8X6Y888"/>
<dbReference type="Proteomes" id="UP000886998">
    <property type="component" value="Unassembled WGS sequence"/>
</dbReference>
<dbReference type="EMBL" id="BMAV01016827">
    <property type="protein sequence ID" value="GFY67961.1"/>
    <property type="molecule type" value="Genomic_DNA"/>
</dbReference>
<evidence type="ECO:0000313" key="1">
    <source>
        <dbReference type="EMBL" id="GFY67961.1"/>
    </source>
</evidence>
<accession>A0A8X6Y888</accession>
<reference evidence="1" key="1">
    <citation type="submission" date="2020-08" db="EMBL/GenBank/DDBJ databases">
        <title>Multicomponent nature underlies the extraordinary mechanical properties of spider dragline silk.</title>
        <authorList>
            <person name="Kono N."/>
            <person name="Nakamura H."/>
            <person name="Mori M."/>
            <person name="Yoshida Y."/>
            <person name="Ohtoshi R."/>
            <person name="Malay A.D."/>
            <person name="Moran D.A.P."/>
            <person name="Tomita M."/>
            <person name="Numata K."/>
            <person name="Arakawa K."/>
        </authorList>
    </citation>
    <scope>NUCLEOTIDE SEQUENCE</scope>
</reference>
<sequence>MLQGFTHVISQSAGIVEEVSVHFFVVVLNTSIRSTLRSGSVIVANEGSYRGVTIIKLVGKLFHTCPVDVKYRRPRQFLETLKGLKFIYVNDLSNLELSNSRFLTGSGLCTCVISFPRLNKTTPKLE</sequence>
<evidence type="ECO:0000313" key="2">
    <source>
        <dbReference type="Proteomes" id="UP000886998"/>
    </source>
</evidence>
<name>A0A8X6Y888_9ARAC</name>
<keyword evidence="2" id="KW-1185">Reference proteome</keyword>
<organism evidence="1 2">
    <name type="scientific">Trichonephila inaurata madagascariensis</name>
    <dbReference type="NCBI Taxonomy" id="2747483"/>
    <lineage>
        <taxon>Eukaryota</taxon>
        <taxon>Metazoa</taxon>
        <taxon>Ecdysozoa</taxon>
        <taxon>Arthropoda</taxon>
        <taxon>Chelicerata</taxon>
        <taxon>Arachnida</taxon>
        <taxon>Araneae</taxon>
        <taxon>Araneomorphae</taxon>
        <taxon>Entelegynae</taxon>
        <taxon>Araneoidea</taxon>
        <taxon>Nephilidae</taxon>
        <taxon>Trichonephila</taxon>
        <taxon>Trichonephila inaurata</taxon>
    </lineage>
</organism>
<gene>
    <name evidence="1" type="ORF">TNIN_305441</name>
</gene>
<protein>
    <submittedName>
        <fullName evidence="1">Uncharacterized protein</fullName>
    </submittedName>
</protein>
<comment type="caution">
    <text evidence="1">The sequence shown here is derived from an EMBL/GenBank/DDBJ whole genome shotgun (WGS) entry which is preliminary data.</text>
</comment>